<keyword evidence="3" id="KW-1185">Reference proteome</keyword>
<evidence type="ECO:0000313" key="2">
    <source>
        <dbReference type="EMBL" id="MBP2385809.1"/>
    </source>
</evidence>
<feature type="transmembrane region" description="Helical" evidence="1">
    <location>
        <begin position="23"/>
        <end position="43"/>
    </location>
</feature>
<evidence type="ECO:0000256" key="1">
    <source>
        <dbReference type="SAM" id="Phobius"/>
    </source>
</evidence>
<comment type="caution">
    <text evidence="2">The sequence shown here is derived from an EMBL/GenBank/DDBJ whole genome shotgun (WGS) entry which is preliminary data.</text>
</comment>
<reference evidence="2 3" key="1">
    <citation type="submission" date="2021-03" db="EMBL/GenBank/DDBJ databases">
        <title>Sequencing the genomes of 1000 actinobacteria strains.</title>
        <authorList>
            <person name="Klenk H.-P."/>
        </authorList>
    </citation>
    <scope>NUCLEOTIDE SEQUENCE [LARGE SCALE GENOMIC DNA]</scope>
    <source>
        <strain evidence="2 3">DSM 15797</strain>
    </source>
</reference>
<keyword evidence="1" id="KW-1133">Transmembrane helix</keyword>
<accession>A0ABS4XDS8</accession>
<sequence length="59" mass="6409">MAVSAVAKDSSRQVWASIWRESAMALIFLKAALMPMTGIFFTAELDLGRELFGGLAFLA</sequence>
<organism evidence="2 3">
    <name type="scientific">Paeniglutamicibacter kerguelensis</name>
    <dbReference type="NCBI Taxonomy" id="254788"/>
    <lineage>
        <taxon>Bacteria</taxon>
        <taxon>Bacillati</taxon>
        <taxon>Actinomycetota</taxon>
        <taxon>Actinomycetes</taxon>
        <taxon>Micrococcales</taxon>
        <taxon>Micrococcaceae</taxon>
        <taxon>Paeniglutamicibacter</taxon>
    </lineage>
</organism>
<evidence type="ECO:0000313" key="3">
    <source>
        <dbReference type="Proteomes" id="UP001296993"/>
    </source>
</evidence>
<name>A0ABS4XDS8_9MICC</name>
<keyword evidence="1" id="KW-0812">Transmembrane</keyword>
<dbReference type="EMBL" id="JAGIOF010000001">
    <property type="protein sequence ID" value="MBP2385809.1"/>
    <property type="molecule type" value="Genomic_DNA"/>
</dbReference>
<proteinExistence type="predicted"/>
<dbReference type="Proteomes" id="UP001296993">
    <property type="component" value="Unassembled WGS sequence"/>
</dbReference>
<protein>
    <submittedName>
        <fullName evidence="2">Uncharacterized protein</fullName>
    </submittedName>
</protein>
<keyword evidence="1" id="KW-0472">Membrane</keyword>
<gene>
    <name evidence="2" type="ORF">JOF47_001320</name>
</gene>